<feature type="region of interest" description="Disordered" evidence="1">
    <location>
        <begin position="79"/>
        <end position="165"/>
    </location>
</feature>
<dbReference type="AlphaFoldDB" id="A0A3B4AIV9"/>
<dbReference type="Ensembl" id="ENSPMGT00000018197.1">
    <property type="protein sequence ID" value="ENSPMGP00000017043.1"/>
    <property type="gene ID" value="ENSPMGG00000013964.1"/>
</dbReference>
<feature type="compositionally biased region" description="Pro residues" evidence="1">
    <location>
        <begin position="141"/>
        <end position="165"/>
    </location>
</feature>
<evidence type="ECO:0000256" key="1">
    <source>
        <dbReference type="SAM" id="MobiDB-lite"/>
    </source>
</evidence>
<feature type="compositionally biased region" description="Low complexity" evidence="1">
    <location>
        <begin position="97"/>
        <end position="110"/>
    </location>
</feature>
<proteinExistence type="predicted"/>
<accession>A0A3B4AIV9</accession>
<reference evidence="2" key="2">
    <citation type="submission" date="2025-09" db="UniProtKB">
        <authorList>
            <consortium name="Ensembl"/>
        </authorList>
    </citation>
    <scope>IDENTIFICATION</scope>
</reference>
<evidence type="ECO:0000313" key="3">
    <source>
        <dbReference type="Proteomes" id="UP000261520"/>
    </source>
</evidence>
<sequence length="207" mass="21783">LDPNLPGDITQTPPLPVPPPGKLDQSITSRSSLGALELVLMLLLAGDIEINPGPTSELTRLHSQLPWFLPQMFGLQLQLTSSPPPGLQLTGPPPPGLQLSGPSPPGLQLTGPPPPGLRLIGPPPPGLQLTGPPSPGLQLTGPPPPGLQLTGTPPPGLQLTGPPPPGLQLQLMYDLFKDFSEYIQQITKKGVVSKSNMRDYQFSVYTP</sequence>
<protein>
    <submittedName>
        <fullName evidence="2">Uncharacterized protein</fullName>
    </submittedName>
</protein>
<keyword evidence="3" id="KW-1185">Reference proteome</keyword>
<feature type="region of interest" description="Disordered" evidence="1">
    <location>
        <begin position="1"/>
        <end position="26"/>
    </location>
</feature>
<dbReference type="Proteomes" id="UP000261520">
    <property type="component" value="Unplaced"/>
</dbReference>
<feature type="compositionally biased region" description="Pro residues" evidence="1">
    <location>
        <begin position="111"/>
        <end position="126"/>
    </location>
</feature>
<dbReference type="STRING" id="409849.ENSPMGP00000017043"/>
<name>A0A3B4AIV9_9GOBI</name>
<reference evidence="2" key="1">
    <citation type="submission" date="2025-08" db="UniProtKB">
        <authorList>
            <consortium name="Ensembl"/>
        </authorList>
    </citation>
    <scope>IDENTIFICATION</scope>
</reference>
<evidence type="ECO:0000313" key="2">
    <source>
        <dbReference type="Ensembl" id="ENSPMGP00000017043.1"/>
    </source>
</evidence>
<organism evidence="2 3">
    <name type="scientific">Periophthalmus magnuspinnatus</name>
    <dbReference type="NCBI Taxonomy" id="409849"/>
    <lineage>
        <taxon>Eukaryota</taxon>
        <taxon>Metazoa</taxon>
        <taxon>Chordata</taxon>
        <taxon>Craniata</taxon>
        <taxon>Vertebrata</taxon>
        <taxon>Euteleostomi</taxon>
        <taxon>Actinopterygii</taxon>
        <taxon>Neopterygii</taxon>
        <taxon>Teleostei</taxon>
        <taxon>Neoteleostei</taxon>
        <taxon>Acanthomorphata</taxon>
        <taxon>Gobiaria</taxon>
        <taxon>Gobiiformes</taxon>
        <taxon>Gobioidei</taxon>
        <taxon>Gobiidae</taxon>
        <taxon>Oxudercinae</taxon>
        <taxon>Periophthalmus</taxon>
    </lineage>
</organism>
<feature type="compositionally biased region" description="Low complexity" evidence="1">
    <location>
        <begin position="127"/>
        <end position="140"/>
    </location>
</feature>
<feature type="compositionally biased region" description="Pro residues" evidence="1">
    <location>
        <begin position="82"/>
        <end position="96"/>
    </location>
</feature>